<name>A0AAN6TDQ5_9PEZI</name>
<dbReference type="Gene3D" id="3.40.50.720">
    <property type="entry name" value="NAD(P)-binding Rossmann-like Domain"/>
    <property type="match status" value="1"/>
</dbReference>
<sequence length="340" mass="37049">MVSLEQMRASNVRIKTALPAELVAVFAGATSGIGESSLRQFVKHTVRPRVYFLGRSKESGVHISTELQKLNPEGEYHYISVDVSSIKAVDKVSQDIKDKEQVINLLFLSTGTMVSGKDTEEGLHYPMAVTYYARIRLALNLLPLLRRATGLRRVVSVFTATKEGRIDTTDFQARHVPVLSQRGHTSSIMTLGLEFVAKDAPEVSFIHDFPGAVQTNLGKDVKNLQMTVMTAVFRVIGPFVTIPFDEAGERQLFFATSARFPPRTAAEGAAAGVPLAPGVGVARGTDGKPGSGVYSISIEGESAKPKVEQLLAEYRENGTRQKVWEDTERELVRVTGTASA</sequence>
<comment type="caution">
    <text evidence="2">The sequence shown here is derived from an EMBL/GenBank/DDBJ whole genome shotgun (WGS) entry which is preliminary data.</text>
</comment>
<dbReference type="InterPro" id="IPR036291">
    <property type="entry name" value="NAD(P)-bd_dom_sf"/>
</dbReference>
<dbReference type="AlphaFoldDB" id="A0AAN6TDQ5"/>
<keyword evidence="1" id="KW-0560">Oxidoreductase</keyword>
<dbReference type="PANTHER" id="PTHR47534">
    <property type="entry name" value="YALI0E05731P"/>
    <property type="match status" value="1"/>
</dbReference>
<dbReference type="GO" id="GO:0016491">
    <property type="term" value="F:oxidoreductase activity"/>
    <property type="evidence" value="ECO:0007669"/>
    <property type="project" value="UniProtKB-KW"/>
</dbReference>
<reference evidence="2" key="2">
    <citation type="submission" date="2023-05" db="EMBL/GenBank/DDBJ databases">
        <authorList>
            <consortium name="Lawrence Berkeley National Laboratory"/>
            <person name="Steindorff A."/>
            <person name="Hensen N."/>
            <person name="Bonometti L."/>
            <person name="Westerberg I."/>
            <person name="Brannstrom I.O."/>
            <person name="Guillou S."/>
            <person name="Cros-Aarteil S."/>
            <person name="Calhoun S."/>
            <person name="Haridas S."/>
            <person name="Kuo A."/>
            <person name="Mondo S."/>
            <person name="Pangilinan J."/>
            <person name="Riley R."/>
            <person name="Labutti K."/>
            <person name="Andreopoulos B."/>
            <person name="Lipzen A."/>
            <person name="Chen C."/>
            <person name="Yanf M."/>
            <person name="Daum C."/>
            <person name="Ng V."/>
            <person name="Clum A."/>
            <person name="Ohm R."/>
            <person name="Martin F."/>
            <person name="Silar P."/>
            <person name="Natvig D."/>
            <person name="Lalanne C."/>
            <person name="Gautier V."/>
            <person name="Ament-Velasquez S.L."/>
            <person name="Kruys A."/>
            <person name="Hutchinson M.I."/>
            <person name="Powell A.J."/>
            <person name="Barry K."/>
            <person name="Miller A.N."/>
            <person name="Grigoriev I.V."/>
            <person name="Debuchy R."/>
            <person name="Gladieux P."/>
            <person name="Thoren M.H."/>
            <person name="Johannesson H."/>
        </authorList>
    </citation>
    <scope>NUCLEOTIDE SEQUENCE</scope>
    <source>
        <strain evidence="2">CBS 508.74</strain>
    </source>
</reference>
<evidence type="ECO:0000313" key="3">
    <source>
        <dbReference type="Proteomes" id="UP001302812"/>
    </source>
</evidence>
<gene>
    <name evidence="2" type="ORF">N656DRAFT_709739</name>
</gene>
<dbReference type="Pfam" id="PF00106">
    <property type="entry name" value="adh_short"/>
    <property type="match status" value="1"/>
</dbReference>
<dbReference type="SUPFAM" id="SSF51735">
    <property type="entry name" value="NAD(P)-binding Rossmann-fold domains"/>
    <property type="match status" value="1"/>
</dbReference>
<dbReference type="PANTHER" id="PTHR47534:SF3">
    <property type="entry name" value="ALCOHOL DEHYDROGENASE-LIKE C-TERMINAL DOMAIN-CONTAINING PROTEIN"/>
    <property type="match status" value="1"/>
</dbReference>
<accession>A0AAN6TDQ5</accession>
<dbReference type="RefSeq" id="XP_064670068.1">
    <property type="nucleotide sequence ID" value="XM_064811616.1"/>
</dbReference>
<evidence type="ECO:0000256" key="1">
    <source>
        <dbReference type="ARBA" id="ARBA00023002"/>
    </source>
</evidence>
<keyword evidence="3" id="KW-1185">Reference proteome</keyword>
<evidence type="ECO:0000313" key="2">
    <source>
        <dbReference type="EMBL" id="KAK4112498.1"/>
    </source>
</evidence>
<reference evidence="2" key="1">
    <citation type="journal article" date="2023" name="Mol. Phylogenet. Evol.">
        <title>Genome-scale phylogeny and comparative genomics of the fungal order Sordariales.</title>
        <authorList>
            <person name="Hensen N."/>
            <person name="Bonometti L."/>
            <person name="Westerberg I."/>
            <person name="Brannstrom I.O."/>
            <person name="Guillou S."/>
            <person name="Cros-Aarteil S."/>
            <person name="Calhoun S."/>
            <person name="Haridas S."/>
            <person name="Kuo A."/>
            <person name="Mondo S."/>
            <person name="Pangilinan J."/>
            <person name="Riley R."/>
            <person name="LaButti K."/>
            <person name="Andreopoulos B."/>
            <person name="Lipzen A."/>
            <person name="Chen C."/>
            <person name="Yan M."/>
            <person name="Daum C."/>
            <person name="Ng V."/>
            <person name="Clum A."/>
            <person name="Steindorff A."/>
            <person name="Ohm R.A."/>
            <person name="Martin F."/>
            <person name="Silar P."/>
            <person name="Natvig D.O."/>
            <person name="Lalanne C."/>
            <person name="Gautier V."/>
            <person name="Ament-Velasquez S.L."/>
            <person name="Kruys A."/>
            <person name="Hutchinson M.I."/>
            <person name="Powell A.J."/>
            <person name="Barry K."/>
            <person name="Miller A.N."/>
            <person name="Grigoriev I.V."/>
            <person name="Debuchy R."/>
            <person name="Gladieux P."/>
            <person name="Hiltunen Thoren M."/>
            <person name="Johannesson H."/>
        </authorList>
    </citation>
    <scope>NUCLEOTIDE SEQUENCE</scope>
    <source>
        <strain evidence="2">CBS 508.74</strain>
    </source>
</reference>
<dbReference type="Proteomes" id="UP001302812">
    <property type="component" value="Unassembled WGS sequence"/>
</dbReference>
<dbReference type="EMBL" id="MU853342">
    <property type="protein sequence ID" value="KAK4112498.1"/>
    <property type="molecule type" value="Genomic_DNA"/>
</dbReference>
<protein>
    <recommendedName>
        <fullName evidence="4">Short-chain dehydrogenases/reductase</fullName>
    </recommendedName>
</protein>
<evidence type="ECO:0008006" key="4">
    <source>
        <dbReference type="Google" id="ProtNLM"/>
    </source>
</evidence>
<dbReference type="InterPro" id="IPR002347">
    <property type="entry name" value="SDR_fam"/>
</dbReference>
<organism evidence="2 3">
    <name type="scientific">Canariomyces notabilis</name>
    <dbReference type="NCBI Taxonomy" id="2074819"/>
    <lineage>
        <taxon>Eukaryota</taxon>
        <taxon>Fungi</taxon>
        <taxon>Dikarya</taxon>
        <taxon>Ascomycota</taxon>
        <taxon>Pezizomycotina</taxon>
        <taxon>Sordariomycetes</taxon>
        <taxon>Sordariomycetidae</taxon>
        <taxon>Sordariales</taxon>
        <taxon>Chaetomiaceae</taxon>
        <taxon>Canariomyces</taxon>
    </lineage>
</organism>
<proteinExistence type="predicted"/>
<dbReference type="InterPro" id="IPR052228">
    <property type="entry name" value="Sec_Metab_Biosynth_Oxidored"/>
</dbReference>
<dbReference type="GeneID" id="89935741"/>